<dbReference type="InterPro" id="IPR050923">
    <property type="entry name" value="Cell_Proc_Reg/RNA_Proc"/>
</dbReference>
<dbReference type="AlphaFoldDB" id="A0AAD9K732"/>
<feature type="compositionally biased region" description="Basic and acidic residues" evidence="4">
    <location>
        <begin position="740"/>
        <end position="749"/>
    </location>
</feature>
<evidence type="ECO:0000256" key="2">
    <source>
        <dbReference type="ARBA" id="ARBA00022801"/>
    </source>
</evidence>
<evidence type="ECO:0000256" key="1">
    <source>
        <dbReference type="ARBA" id="ARBA00001946"/>
    </source>
</evidence>
<dbReference type="CDD" id="cd22677">
    <property type="entry name" value="FHA_Kanadaptin"/>
    <property type="match status" value="1"/>
</dbReference>
<dbReference type="CDD" id="cd19856">
    <property type="entry name" value="DSRM_Kanadaptin"/>
    <property type="match status" value="1"/>
</dbReference>
<dbReference type="Pfam" id="PF03368">
    <property type="entry name" value="Dicer_dimer"/>
    <property type="match status" value="1"/>
</dbReference>
<dbReference type="InterPro" id="IPR038248">
    <property type="entry name" value="Dicer_dimer_sf"/>
</dbReference>
<feature type="region of interest" description="Disordered" evidence="4">
    <location>
        <begin position="112"/>
        <end position="141"/>
    </location>
</feature>
<feature type="region of interest" description="Disordered" evidence="4">
    <location>
        <begin position="287"/>
        <end position="312"/>
    </location>
</feature>
<evidence type="ECO:0000256" key="4">
    <source>
        <dbReference type="SAM" id="MobiDB-lite"/>
    </source>
</evidence>
<keyword evidence="7" id="KW-1185">Reference proteome</keyword>
<sequence length="797" mass="89217">METSEITADSSSPEYEKGNAISSESEMNTEQDKCTIDSPDAAPDEDVKCDEMEGTFSHQNFSSSEKDSAPQQDSDSKEIGDKKDENNSGVASQTGIFKEPVSIIAPRLSKRKTGRTAEVFRDQTEKTKDKESDLEEIGNKGENTAGTYEVKRFKYTTPAEQIKTQDIPIPYKEPSWGTLCVDDYSFEVIKNGIVVDALDLRTKSFFVFGRLPSCDVTMGHPSLSRYHAVVQYCGAETDGMHVGWYLYDLDSTHGTWVNKVKVNPHIYVRLRVGYVIKFGGSSRLNILQGPSDDQEEESELSVNDMKAQRERQKKEAELLRQAELLEAENQKLFEEKAKKDTGYDDPEDSSSLDLAATNVEPQNEDLYIEDPKKALRGYFEREGYDLPEYDVVEEGRGRYKCRVELPIDTPAGEPIIAEITVSGKKKEAVAACALEACRILDQHGELRKATHESRAHKKKNLEENDFYESDEDTFLDRTGDIEKKRKLRMKRAGKKNEKPETYDSLVEKLSEVDRQITEIEDKLQQAKDKTEAFEGQGLDVFDAYMMSLKAGALDTKSKTKLKRELFDLKQERKKIEKLANIAKPALANVSHLMSGSNKLGVSFMFGKMKGPVKGSSKLPKPQPKTLTQKQEKEEQFVEEEDDDEEESDVDTSGVKSRTSGKQKISFIESKVEEHSSSQEDRLPSKTKVIGPTIPVGSAVTVDKLVAMESNERCSDSKVLSSDGNNGDVSLSEVKQPEGSSETKTKSDFGKKKKNIKKIPAEGPAYSDMTTDPDYAVWIPPADQTGDGKTHLNEKFGY</sequence>
<keyword evidence="3" id="KW-0175">Coiled coil</keyword>
<evidence type="ECO:0000259" key="5">
    <source>
        <dbReference type="PROSITE" id="PS50006"/>
    </source>
</evidence>
<comment type="cofactor">
    <cofactor evidence="1">
        <name>Mg(2+)</name>
        <dbReference type="ChEBI" id="CHEBI:18420"/>
    </cofactor>
</comment>
<dbReference type="PROSITE" id="PS50006">
    <property type="entry name" value="FHA_DOMAIN"/>
    <property type="match status" value="1"/>
</dbReference>
<dbReference type="PANTHER" id="PTHR23308">
    <property type="entry name" value="NUCLEAR INHIBITOR OF PROTEIN PHOSPHATASE-1"/>
    <property type="match status" value="1"/>
</dbReference>
<dbReference type="Proteomes" id="UP001208570">
    <property type="component" value="Unassembled WGS sequence"/>
</dbReference>
<proteinExistence type="predicted"/>
<comment type="caution">
    <text evidence="6">The sequence shown here is derived from an EMBL/GenBank/DDBJ whole genome shotgun (WGS) entry which is preliminary data.</text>
</comment>
<organism evidence="6 7">
    <name type="scientific">Paralvinella palmiformis</name>
    <dbReference type="NCBI Taxonomy" id="53620"/>
    <lineage>
        <taxon>Eukaryota</taxon>
        <taxon>Metazoa</taxon>
        <taxon>Spiralia</taxon>
        <taxon>Lophotrochozoa</taxon>
        <taxon>Annelida</taxon>
        <taxon>Polychaeta</taxon>
        <taxon>Sedentaria</taxon>
        <taxon>Canalipalpata</taxon>
        <taxon>Terebellida</taxon>
        <taxon>Terebelliformia</taxon>
        <taxon>Alvinellidae</taxon>
        <taxon>Paralvinella</taxon>
    </lineage>
</organism>
<dbReference type="Pfam" id="PF00498">
    <property type="entry name" value="FHA"/>
    <property type="match status" value="1"/>
</dbReference>
<keyword evidence="2" id="KW-0378">Hydrolase</keyword>
<evidence type="ECO:0000256" key="3">
    <source>
        <dbReference type="SAM" id="Coils"/>
    </source>
</evidence>
<feature type="compositionally biased region" description="Basic and acidic residues" evidence="4">
    <location>
        <begin position="669"/>
        <end position="683"/>
    </location>
</feature>
<dbReference type="EMBL" id="JAODUP010000043">
    <property type="protein sequence ID" value="KAK2166064.1"/>
    <property type="molecule type" value="Genomic_DNA"/>
</dbReference>
<feature type="compositionally biased region" description="Polar residues" evidence="4">
    <location>
        <begin position="653"/>
        <end position="662"/>
    </location>
</feature>
<feature type="compositionally biased region" description="Acidic residues" evidence="4">
    <location>
        <begin position="636"/>
        <end position="649"/>
    </location>
</feature>
<feature type="region of interest" description="Disordered" evidence="4">
    <location>
        <begin position="710"/>
        <end position="797"/>
    </location>
</feature>
<feature type="compositionally biased region" description="Basic and acidic residues" evidence="4">
    <location>
        <begin position="64"/>
        <end position="86"/>
    </location>
</feature>
<feature type="region of interest" description="Disordered" evidence="4">
    <location>
        <begin position="335"/>
        <end position="364"/>
    </location>
</feature>
<feature type="compositionally biased region" description="Polar residues" evidence="4">
    <location>
        <begin position="717"/>
        <end position="728"/>
    </location>
</feature>
<feature type="compositionally biased region" description="Basic and acidic residues" evidence="4">
    <location>
        <begin position="785"/>
        <end position="797"/>
    </location>
</feature>
<accession>A0AAD9K732</accession>
<dbReference type="InterPro" id="IPR005034">
    <property type="entry name" value="Dicer_dimerisation"/>
</dbReference>
<dbReference type="SMART" id="SM00240">
    <property type="entry name" value="FHA"/>
    <property type="match status" value="1"/>
</dbReference>
<evidence type="ECO:0000313" key="7">
    <source>
        <dbReference type="Proteomes" id="UP001208570"/>
    </source>
</evidence>
<feature type="domain" description="FHA" evidence="5">
    <location>
        <begin position="206"/>
        <end position="262"/>
    </location>
</feature>
<feature type="region of interest" description="Disordered" evidence="4">
    <location>
        <begin position="1"/>
        <end position="94"/>
    </location>
</feature>
<dbReference type="GO" id="GO:0016891">
    <property type="term" value="F:RNA endonuclease activity producing 5'-phosphomonoesters, hydrolytic mechanism"/>
    <property type="evidence" value="ECO:0007669"/>
    <property type="project" value="InterPro"/>
</dbReference>
<dbReference type="SMART" id="SM00358">
    <property type="entry name" value="DSRM"/>
    <property type="match status" value="1"/>
</dbReference>
<dbReference type="Gene3D" id="3.30.160.380">
    <property type="entry name" value="Dicer dimerisation domain"/>
    <property type="match status" value="1"/>
</dbReference>
<feature type="compositionally biased region" description="Basic and acidic residues" evidence="4">
    <location>
        <begin position="118"/>
        <end position="131"/>
    </location>
</feature>
<feature type="region of interest" description="Disordered" evidence="4">
    <location>
        <begin position="611"/>
        <end position="692"/>
    </location>
</feature>
<protein>
    <recommendedName>
        <fullName evidence="5">FHA domain-containing protein</fullName>
    </recommendedName>
</protein>
<dbReference type="Gene3D" id="2.60.200.20">
    <property type="match status" value="1"/>
</dbReference>
<name>A0AAD9K732_9ANNE</name>
<reference evidence="6" key="1">
    <citation type="journal article" date="2023" name="Mol. Biol. Evol.">
        <title>Third-Generation Sequencing Reveals the Adaptive Role of the Epigenome in Three Deep-Sea Polychaetes.</title>
        <authorList>
            <person name="Perez M."/>
            <person name="Aroh O."/>
            <person name="Sun Y."/>
            <person name="Lan Y."/>
            <person name="Juniper S.K."/>
            <person name="Young C.R."/>
            <person name="Angers B."/>
            <person name="Qian P.Y."/>
        </authorList>
    </citation>
    <scope>NUCLEOTIDE SEQUENCE</scope>
    <source>
        <strain evidence="6">P08H-3</strain>
    </source>
</reference>
<evidence type="ECO:0000313" key="6">
    <source>
        <dbReference type="EMBL" id="KAK2166064.1"/>
    </source>
</evidence>
<feature type="compositionally biased region" description="Polar residues" evidence="4">
    <location>
        <begin position="1"/>
        <end position="13"/>
    </location>
</feature>
<dbReference type="SUPFAM" id="SSF49879">
    <property type="entry name" value="SMAD/FHA domain"/>
    <property type="match status" value="1"/>
</dbReference>
<dbReference type="InterPro" id="IPR014720">
    <property type="entry name" value="dsRBD_dom"/>
</dbReference>
<dbReference type="InterPro" id="IPR008984">
    <property type="entry name" value="SMAD_FHA_dom_sf"/>
</dbReference>
<feature type="coiled-coil region" evidence="3">
    <location>
        <begin position="502"/>
        <end position="578"/>
    </location>
</feature>
<gene>
    <name evidence="6" type="ORF">LSH36_43g08031</name>
</gene>
<dbReference type="InterPro" id="IPR000253">
    <property type="entry name" value="FHA_dom"/>
</dbReference>